<dbReference type="AlphaFoldDB" id="A0AAW0AGD9"/>
<feature type="transmembrane region" description="Helical" evidence="1">
    <location>
        <begin position="12"/>
        <end position="32"/>
    </location>
</feature>
<protein>
    <submittedName>
        <fullName evidence="2">Uncharacterized protein</fullName>
    </submittedName>
</protein>
<keyword evidence="1" id="KW-1133">Transmembrane helix</keyword>
<keyword evidence="3" id="KW-1185">Reference proteome</keyword>
<reference evidence="2 3" key="1">
    <citation type="journal article" date="2024" name="J Genomics">
        <title>Draft genome sequencing and assembly of Favolaschia claudopus CIRM-BRFM 2984 isolated from oak limbs.</title>
        <authorList>
            <person name="Navarro D."/>
            <person name="Drula E."/>
            <person name="Chaduli D."/>
            <person name="Cazenave R."/>
            <person name="Ahrendt S."/>
            <person name="Wang J."/>
            <person name="Lipzen A."/>
            <person name="Daum C."/>
            <person name="Barry K."/>
            <person name="Grigoriev I.V."/>
            <person name="Favel A."/>
            <person name="Rosso M.N."/>
            <person name="Martin F."/>
        </authorList>
    </citation>
    <scope>NUCLEOTIDE SEQUENCE [LARGE SCALE GENOMIC DNA]</scope>
    <source>
        <strain evidence="2 3">CIRM-BRFM 2984</strain>
    </source>
</reference>
<evidence type="ECO:0000313" key="3">
    <source>
        <dbReference type="Proteomes" id="UP001362999"/>
    </source>
</evidence>
<evidence type="ECO:0000313" key="2">
    <source>
        <dbReference type="EMBL" id="KAK7008426.1"/>
    </source>
</evidence>
<organism evidence="2 3">
    <name type="scientific">Favolaschia claudopus</name>
    <dbReference type="NCBI Taxonomy" id="2862362"/>
    <lineage>
        <taxon>Eukaryota</taxon>
        <taxon>Fungi</taxon>
        <taxon>Dikarya</taxon>
        <taxon>Basidiomycota</taxon>
        <taxon>Agaricomycotina</taxon>
        <taxon>Agaricomycetes</taxon>
        <taxon>Agaricomycetidae</taxon>
        <taxon>Agaricales</taxon>
        <taxon>Marasmiineae</taxon>
        <taxon>Mycenaceae</taxon>
        <taxon>Favolaschia</taxon>
    </lineage>
</organism>
<comment type="caution">
    <text evidence="2">The sequence shown here is derived from an EMBL/GenBank/DDBJ whole genome shotgun (WGS) entry which is preliminary data.</text>
</comment>
<gene>
    <name evidence="2" type="ORF">R3P38DRAFT_2551550</name>
</gene>
<proteinExistence type="predicted"/>
<sequence>MLAFILDLSKQVLKLLYLPLAGLLCAWFLVWLLGQLSGTAHEVFSSFCFLPVVSWAAVCKSGLEPVVFSKSISQETRWADFPTLMAIQDTTMAQLLDENSSGSALALHILKAKMATTDLATLVRHSDMKSRIRLAEHLEQFAKDAETASQSLTDLSAQVFGSVDRVLGVNNFVLKSIEAARSAPVSIISVLNLWQSTEPPCIVESFGTSMTYLSHTIRTLVIALEINVVQLNHLEQQLDTLHQLVLMEGVSIGEAKSELLGSLWTFLGGNKRQLAVYESNLLLLLNVGEYRRQALAHVVSALQRLRQMNADMEDLRRRVAEPDLIPGLPVEVHIASIQRSVERLKESQVEAHARHQAVLREALSE</sequence>
<evidence type="ECO:0000256" key="1">
    <source>
        <dbReference type="SAM" id="Phobius"/>
    </source>
</evidence>
<keyword evidence="1" id="KW-0472">Membrane</keyword>
<dbReference type="EMBL" id="JAWWNJ010000067">
    <property type="protein sequence ID" value="KAK7008426.1"/>
    <property type="molecule type" value="Genomic_DNA"/>
</dbReference>
<name>A0AAW0AGD9_9AGAR</name>
<accession>A0AAW0AGD9</accession>
<keyword evidence="1" id="KW-0812">Transmembrane</keyword>
<dbReference type="Proteomes" id="UP001362999">
    <property type="component" value="Unassembled WGS sequence"/>
</dbReference>